<protein>
    <recommendedName>
        <fullName evidence="5">Transmembrane protein</fullName>
    </recommendedName>
</protein>
<evidence type="ECO:0008006" key="5">
    <source>
        <dbReference type="Google" id="ProtNLM"/>
    </source>
</evidence>
<keyword evidence="1" id="KW-0812">Transmembrane</keyword>
<reference evidence="3" key="1">
    <citation type="submission" date="2021-02" db="EMBL/GenBank/DDBJ databases">
        <authorList>
            <person name="Nowell W R."/>
        </authorList>
    </citation>
    <scope>NUCLEOTIDE SEQUENCE</scope>
</reference>
<keyword evidence="2" id="KW-0732">Signal</keyword>
<keyword evidence="4" id="KW-1185">Reference proteome</keyword>
<evidence type="ECO:0000313" key="3">
    <source>
        <dbReference type="EMBL" id="CAF1374648.1"/>
    </source>
</evidence>
<evidence type="ECO:0000256" key="2">
    <source>
        <dbReference type="SAM" id="SignalP"/>
    </source>
</evidence>
<dbReference type="AlphaFoldDB" id="A0A815J540"/>
<evidence type="ECO:0000313" key="4">
    <source>
        <dbReference type="Proteomes" id="UP000663870"/>
    </source>
</evidence>
<feature type="transmembrane region" description="Helical" evidence="1">
    <location>
        <begin position="566"/>
        <end position="589"/>
    </location>
</feature>
<gene>
    <name evidence="3" type="ORF">JXQ802_LOCUS33340</name>
</gene>
<dbReference type="EMBL" id="CAJNOL010001517">
    <property type="protein sequence ID" value="CAF1374648.1"/>
    <property type="molecule type" value="Genomic_DNA"/>
</dbReference>
<keyword evidence="1" id="KW-0472">Membrane</keyword>
<feature type="signal peptide" evidence="2">
    <location>
        <begin position="1"/>
        <end position="21"/>
    </location>
</feature>
<evidence type="ECO:0000256" key="1">
    <source>
        <dbReference type="SAM" id="Phobius"/>
    </source>
</evidence>
<dbReference type="Proteomes" id="UP000663870">
    <property type="component" value="Unassembled WGS sequence"/>
</dbReference>
<proteinExistence type="predicted"/>
<organism evidence="3 4">
    <name type="scientific">Rotaria sordida</name>
    <dbReference type="NCBI Taxonomy" id="392033"/>
    <lineage>
        <taxon>Eukaryota</taxon>
        <taxon>Metazoa</taxon>
        <taxon>Spiralia</taxon>
        <taxon>Gnathifera</taxon>
        <taxon>Rotifera</taxon>
        <taxon>Eurotatoria</taxon>
        <taxon>Bdelloidea</taxon>
        <taxon>Philodinida</taxon>
        <taxon>Philodinidae</taxon>
        <taxon>Rotaria</taxon>
    </lineage>
</organism>
<accession>A0A815J540</accession>
<sequence length="697" mass="82692">MSYLFFLLWYFLFIYNNITNAHCPDDKDLQHHQCICNLTNNYIQCSSLPNQCRTCYRYKAIIFDEKVNILPVEAFRFYDFFENDKKFLFKIQFTQLNNLSSKSFSKMNIIQGRTLNIKILKYTSSILPTKVFEDIKILSKSKVNIEIYNVTSTILTIRQHALDGIKFHHKSQFRLLILHAKDTIQFESNAGSIQLPSYSYMELYFANFIQVVLNEHSFNHIKQEYSSKLIIKFDRFQYATFSHNSFFDFHQSNESRFHLSLLNFQNLKIEQTLFDRIIQLKSYLIISIYNLTNDLCLPNKTFNQIKQDFNSIFQFEINYGQNLLLTSNSFININQKLQSKLSIIIINSLDVYFSHYALNNIYQEDQSLIDISIKYGQNLIFDDYAINNMYIYHSSILRIGFQHSRGTLQMAMNAFSNINEGQSGRLIFQIMNSSNFYFRFNQTSSLERIEIIDRSLSSNDFCRISNIPSHILVKLLFNNQCSCTIYYLYRYVYRKLLQSTTLKDLTPFCYSNMSFDDIEYLENECLFKNKINNCQQIEGEIQINIPQGICQENLKLNQKNKLEKNLSLKLILIIFGCLIFSITCIYILFSNNRRSSLWNFIPKYFHRYRYQKLLIFSTDSDEQLTPIDQQESNNKIKRIIVMYNATTEQIQPYFATDEIDFISSNDNRENRDITFQINTNPMNEIEDNNTLEITQHR</sequence>
<comment type="caution">
    <text evidence="3">The sequence shown here is derived from an EMBL/GenBank/DDBJ whole genome shotgun (WGS) entry which is preliminary data.</text>
</comment>
<name>A0A815J540_9BILA</name>
<feature type="chain" id="PRO_5032521127" description="Transmembrane protein" evidence="2">
    <location>
        <begin position="22"/>
        <end position="697"/>
    </location>
</feature>
<keyword evidence="1" id="KW-1133">Transmembrane helix</keyword>